<evidence type="ECO:0000256" key="1">
    <source>
        <dbReference type="SAM" id="MobiDB-lite"/>
    </source>
</evidence>
<feature type="region of interest" description="Disordered" evidence="1">
    <location>
        <begin position="47"/>
        <end position="116"/>
    </location>
</feature>
<dbReference type="HOGENOM" id="CLU_1316234_0_0_1"/>
<name>J6F0F9_TRIAS</name>
<feature type="compositionally biased region" description="Polar residues" evidence="1">
    <location>
        <begin position="75"/>
        <end position="86"/>
    </location>
</feature>
<proteinExistence type="predicted"/>
<evidence type="ECO:0000313" key="3">
    <source>
        <dbReference type="Proteomes" id="UP000002748"/>
    </source>
</evidence>
<evidence type="ECO:0000313" key="2">
    <source>
        <dbReference type="EMBL" id="EJT48622.1"/>
    </source>
</evidence>
<comment type="caution">
    <text evidence="2">The sequence shown here is derived from an EMBL/GenBank/DDBJ whole genome shotgun (WGS) entry which is preliminary data.</text>
</comment>
<dbReference type="GeneID" id="25985863"/>
<feature type="region of interest" description="Disordered" evidence="1">
    <location>
        <begin position="1"/>
        <end position="32"/>
    </location>
</feature>
<feature type="compositionally biased region" description="Basic and acidic residues" evidence="1">
    <location>
        <begin position="61"/>
        <end position="73"/>
    </location>
</feature>
<dbReference type="RefSeq" id="XP_014180769.1">
    <property type="nucleotide sequence ID" value="XM_014325294.1"/>
</dbReference>
<dbReference type="AlphaFoldDB" id="J6F0F9"/>
<gene>
    <name evidence="2" type="ORF">A1Q1_02349</name>
</gene>
<dbReference type="KEGG" id="tasa:A1Q1_02349"/>
<organism evidence="2 3">
    <name type="scientific">Trichosporon asahii var. asahii (strain ATCC 90039 / CBS 2479 / JCM 2466 / KCTC 7840 / NBRC 103889/ NCYC 2677 / UAMH 7654)</name>
    <name type="common">Yeast</name>
    <dbReference type="NCBI Taxonomy" id="1186058"/>
    <lineage>
        <taxon>Eukaryota</taxon>
        <taxon>Fungi</taxon>
        <taxon>Dikarya</taxon>
        <taxon>Basidiomycota</taxon>
        <taxon>Agaricomycotina</taxon>
        <taxon>Tremellomycetes</taxon>
        <taxon>Trichosporonales</taxon>
        <taxon>Trichosporonaceae</taxon>
        <taxon>Trichosporon</taxon>
    </lineage>
</organism>
<protein>
    <submittedName>
        <fullName evidence="2">Uncharacterized protein</fullName>
    </submittedName>
</protein>
<accession>J6F0F9</accession>
<dbReference type="VEuPathDB" id="FungiDB:A1Q1_02349"/>
<dbReference type="EMBL" id="ALBS01000196">
    <property type="protein sequence ID" value="EJT48622.1"/>
    <property type="molecule type" value="Genomic_DNA"/>
</dbReference>
<reference evidence="2 3" key="1">
    <citation type="journal article" date="2012" name="Eukaryot. Cell">
        <title>Draft genome sequence of CBS 2479, the standard type strain of Trichosporon asahii.</title>
        <authorList>
            <person name="Yang R.Y."/>
            <person name="Li H.T."/>
            <person name="Zhu H."/>
            <person name="Zhou G.P."/>
            <person name="Wang M."/>
            <person name="Wang L."/>
        </authorList>
    </citation>
    <scope>NUCLEOTIDE SEQUENCE [LARGE SCALE GENOMIC DNA]</scope>
    <source>
        <strain evidence="3">ATCC 90039 / CBS 2479 / JCM 2466 / KCTC 7840 / NCYC 2677 / UAMH 7654</strain>
    </source>
</reference>
<sequence length="209" mass="22477">MPAYENEILLQQSPPRVPFDREPGTHGTRSPALPICARPPLCALTTQRPLGTVPGSTTECARTERTERAERTHAPFSSASSPSTQHLAAAPAVPPAVPTSVPGQSQLPPRSTGPKPHIGHRIIHCSSPLPFLPSRPAQAPLGASAQHTDTAAKLLVLHSRYRVPHISSVTNDRPDRPFGRSLAASLAFFFPLPSQLLRPPRLFHTSPHS</sequence>
<dbReference type="Proteomes" id="UP000002748">
    <property type="component" value="Unassembled WGS sequence"/>
</dbReference>